<dbReference type="PRINTS" id="PR00762">
    <property type="entry name" value="CLCHANNEL"/>
</dbReference>
<keyword evidence="2 5" id="KW-0812">Transmembrane</keyword>
<organism evidence="6 7">
    <name type="scientific">Filimonas zeae</name>
    <dbReference type="NCBI Taxonomy" id="1737353"/>
    <lineage>
        <taxon>Bacteria</taxon>
        <taxon>Pseudomonadati</taxon>
        <taxon>Bacteroidota</taxon>
        <taxon>Chitinophagia</taxon>
        <taxon>Chitinophagales</taxon>
        <taxon>Chitinophagaceae</taxon>
        <taxon>Filimonas</taxon>
    </lineage>
</organism>
<dbReference type="PANTHER" id="PTHR43427">
    <property type="entry name" value="CHLORIDE CHANNEL PROTEIN CLC-E"/>
    <property type="match status" value="1"/>
</dbReference>
<dbReference type="SUPFAM" id="SSF81340">
    <property type="entry name" value="Clc chloride channel"/>
    <property type="match status" value="1"/>
</dbReference>
<dbReference type="CDD" id="cd03682">
    <property type="entry name" value="ClC_sycA_like"/>
    <property type="match status" value="1"/>
</dbReference>
<feature type="transmembrane region" description="Helical" evidence="5">
    <location>
        <begin position="183"/>
        <end position="203"/>
    </location>
</feature>
<evidence type="ECO:0000256" key="5">
    <source>
        <dbReference type="SAM" id="Phobius"/>
    </source>
</evidence>
<dbReference type="InterPro" id="IPR050368">
    <property type="entry name" value="ClC-type_chloride_channel"/>
</dbReference>
<dbReference type="InterPro" id="IPR001807">
    <property type="entry name" value="ClC"/>
</dbReference>
<dbReference type="EMBL" id="BMIB01000001">
    <property type="protein sequence ID" value="GGH60868.1"/>
    <property type="molecule type" value="Genomic_DNA"/>
</dbReference>
<feature type="transmembrane region" description="Helical" evidence="5">
    <location>
        <begin position="215"/>
        <end position="236"/>
    </location>
</feature>
<feature type="transmembrane region" description="Helical" evidence="5">
    <location>
        <begin position="270"/>
        <end position="288"/>
    </location>
</feature>
<dbReference type="Proteomes" id="UP000627292">
    <property type="component" value="Unassembled WGS sequence"/>
</dbReference>
<dbReference type="GO" id="GO:0016020">
    <property type="term" value="C:membrane"/>
    <property type="evidence" value="ECO:0007669"/>
    <property type="project" value="UniProtKB-SubCell"/>
</dbReference>
<sequence>MLDAVTHIRYAHAWLLYLLPAAGVAIYYLYQLFGKNSEKGNNLLLEEIHQPGAGVPGRMAPLVLAGTIITHLFGGSAGREGTAVQMGGSIAAMVSRWLRPLTLHTPLLLMAGIAAGFGAVFGTPLAGTVFALEVLAVGSYRWRAFIPCLAAALLADYTCRWWQIAHTHYPIQPGLAPFELLLLGKIALAGILFGLAAFLFAELTHRIKSFFTQIVPVRWLIPAIGGVILIALVYLLQTRDYLGLGVTSQQPDGVSLVNAFQPGGVNTFSWWWKLLFTAITLGCGMKGGEVTPLFFIGATLGNALAAPLGVPVDLLAATGFLAVFAGATNTPVACTLMGIELFGPAYMAYFAIGCTAAYLSSGHTGIYSSQLIAHPKLLNRRRHGHETTIAQGFQRRRAFTGKYLQRLRQLLR</sequence>
<dbReference type="AlphaFoldDB" id="A0A917IQU6"/>
<protein>
    <submittedName>
        <fullName evidence="6">Voltage-gated chloride channel protein</fullName>
    </submittedName>
</protein>
<feature type="transmembrane region" description="Helical" evidence="5">
    <location>
        <begin position="346"/>
        <end position="373"/>
    </location>
</feature>
<dbReference type="Gene3D" id="1.10.3080.10">
    <property type="entry name" value="Clc chloride channel"/>
    <property type="match status" value="1"/>
</dbReference>
<feature type="transmembrane region" description="Helical" evidence="5">
    <location>
        <begin position="144"/>
        <end position="163"/>
    </location>
</feature>
<evidence type="ECO:0000313" key="6">
    <source>
        <dbReference type="EMBL" id="GGH60868.1"/>
    </source>
</evidence>
<comment type="caution">
    <text evidence="6">The sequence shown here is derived from an EMBL/GenBank/DDBJ whole genome shotgun (WGS) entry which is preliminary data.</text>
</comment>
<keyword evidence="3 5" id="KW-1133">Transmembrane helix</keyword>
<comment type="subcellular location">
    <subcellularLocation>
        <location evidence="1">Membrane</location>
        <topology evidence="1">Multi-pass membrane protein</topology>
    </subcellularLocation>
</comment>
<feature type="transmembrane region" description="Helical" evidence="5">
    <location>
        <begin position="12"/>
        <end position="30"/>
    </location>
</feature>
<gene>
    <name evidence="6" type="ORF">GCM10011379_09210</name>
</gene>
<keyword evidence="7" id="KW-1185">Reference proteome</keyword>
<evidence type="ECO:0000256" key="1">
    <source>
        <dbReference type="ARBA" id="ARBA00004141"/>
    </source>
</evidence>
<feature type="transmembrane region" description="Helical" evidence="5">
    <location>
        <begin position="300"/>
        <end position="326"/>
    </location>
</feature>
<dbReference type="GO" id="GO:0015108">
    <property type="term" value="F:chloride transmembrane transporter activity"/>
    <property type="evidence" value="ECO:0007669"/>
    <property type="project" value="InterPro"/>
</dbReference>
<dbReference type="Pfam" id="PF00654">
    <property type="entry name" value="Voltage_CLC"/>
    <property type="match status" value="1"/>
</dbReference>
<reference evidence="6" key="1">
    <citation type="journal article" date="2014" name="Int. J. Syst. Evol. Microbiol.">
        <title>Complete genome sequence of Corynebacterium casei LMG S-19264T (=DSM 44701T), isolated from a smear-ripened cheese.</title>
        <authorList>
            <consortium name="US DOE Joint Genome Institute (JGI-PGF)"/>
            <person name="Walter F."/>
            <person name="Albersmeier A."/>
            <person name="Kalinowski J."/>
            <person name="Ruckert C."/>
        </authorList>
    </citation>
    <scope>NUCLEOTIDE SEQUENCE</scope>
    <source>
        <strain evidence="6">CGMCC 1.15290</strain>
    </source>
</reference>
<keyword evidence="4 5" id="KW-0472">Membrane</keyword>
<feature type="transmembrane region" description="Helical" evidence="5">
    <location>
        <begin position="107"/>
        <end position="132"/>
    </location>
</feature>
<evidence type="ECO:0000256" key="4">
    <source>
        <dbReference type="ARBA" id="ARBA00023136"/>
    </source>
</evidence>
<name>A0A917IQU6_9BACT</name>
<proteinExistence type="predicted"/>
<dbReference type="PANTHER" id="PTHR43427:SF12">
    <property type="entry name" value="CHLORIDE TRANSPORTER"/>
    <property type="match status" value="1"/>
</dbReference>
<dbReference type="InterPro" id="IPR014743">
    <property type="entry name" value="Cl-channel_core"/>
</dbReference>
<accession>A0A917IQU6</accession>
<evidence type="ECO:0000256" key="2">
    <source>
        <dbReference type="ARBA" id="ARBA00022692"/>
    </source>
</evidence>
<reference evidence="6" key="2">
    <citation type="submission" date="2020-09" db="EMBL/GenBank/DDBJ databases">
        <authorList>
            <person name="Sun Q."/>
            <person name="Zhou Y."/>
        </authorList>
    </citation>
    <scope>NUCLEOTIDE SEQUENCE</scope>
    <source>
        <strain evidence="6">CGMCC 1.15290</strain>
    </source>
</reference>
<evidence type="ECO:0000313" key="7">
    <source>
        <dbReference type="Proteomes" id="UP000627292"/>
    </source>
</evidence>
<evidence type="ECO:0000256" key="3">
    <source>
        <dbReference type="ARBA" id="ARBA00022989"/>
    </source>
</evidence>